<keyword evidence="3" id="KW-1185">Reference proteome</keyword>
<keyword evidence="1" id="KW-0472">Membrane</keyword>
<dbReference type="EMBL" id="JAHBAY010000003">
    <property type="protein sequence ID" value="MBT0768722.1"/>
    <property type="molecule type" value="Genomic_DNA"/>
</dbReference>
<feature type="transmembrane region" description="Helical" evidence="1">
    <location>
        <begin position="106"/>
        <end position="125"/>
    </location>
</feature>
<proteinExistence type="predicted"/>
<reference evidence="2 3" key="1">
    <citation type="submission" date="2021-05" db="EMBL/GenBank/DDBJ databases">
        <title>Kineosporia and Streptomyces sp. nov. two new marine actinobacteria isolated from Coral.</title>
        <authorList>
            <person name="Buangrab K."/>
            <person name="Sutthacheep M."/>
            <person name="Yeemin T."/>
            <person name="Harunari E."/>
            <person name="Igarashi Y."/>
            <person name="Kanchanasin P."/>
            <person name="Tanasupawat S."/>
            <person name="Phongsopitanun W."/>
        </authorList>
    </citation>
    <scope>NUCLEOTIDE SEQUENCE [LARGE SCALE GENOMIC DNA]</scope>
    <source>
        <strain evidence="2 3">J2-2</strain>
    </source>
</reference>
<dbReference type="Proteomes" id="UP001197247">
    <property type="component" value="Unassembled WGS sequence"/>
</dbReference>
<feature type="transmembrane region" description="Helical" evidence="1">
    <location>
        <begin position="21"/>
        <end position="44"/>
    </location>
</feature>
<accession>A0ABS5TCB6</accession>
<evidence type="ECO:0000313" key="2">
    <source>
        <dbReference type="EMBL" id="MBT0768722.1"/>
    </source>
</evidence>
<feature type="transmembrane region" description="Helical" evidence="1">
    <location>
        <begin position="186"/>
        <end position="206"/>
    </location>
</feature>
<protein>
    <submittedName>
        <fullName evidence="2">Uncharacterized protein</fullName>
    </submittedName>
</protein>
<keyword evidence="1" id="KW-0812">Transmembrane</keyword>
<name>A0ABS5TCB6_9ACTN</name>
<gene>
    <name evidence="2" type="ORF">KIH74_07280</name>
</gene>
<keyword evidence="1" id="KW-1133">Transmembrane helix</keyword>
<feature type="transmembrane region" description="Helical" evidence="1">
    <location>
        <begin position="50"/>
        <end position="67"/>
    </location>
</feature>
<comment type="caution">
    <text evidence="2">The sequence shown here is derived from an EMBL/GenBank/DDBJ whole genome shotgun (WGS) entry which is preliminary data.</text>
</comment>
<evidence type="ECO:0000313" key="3">
    <source>
        <dbReference type="Proteomes" id="UP001197247"/>
    </source>
</evidence>
<sequence>MSFTTDHRPVLEVRGTDREAAAATGVALAAFLIGVLTAFAQGFLPGTINSLANSASGWTLFSVLLIWSVRVRPGLSALLGAASFLLLTIGYTAASAVRGHTYDPTLFGVVGLVVGPFVGLAAVWVRGRDVRAALATAALSGIAVGEAVYGLTVVRDSTSPVYWVLAGAAGLALLGYMTLRRLRESVTITLALGCSAVVAAGFLIAFQSLGSIG</sequence>
<dbReference type="RefSeq" id="WP_214155029.1">
    <property type="nucleotide sequence ID" value="NZ_JAHBAY010000003.1"/>
</dbReference>
<dbReference type="Pfam" id="PF20128">
    <property type="entry name" value="DUF6518"/>
    <property type="match status" value="1"/>
</dbReference>
<dbReference type="InterPro" id="IPR045393">
    <property type="entry name" value="DUF6518"/>
</dbReference>
<evidence type="ECO:0000256" key="1">
    <source>
        <dbReference type="SAM" id="Phobius"/>
    </source>
</evidence>
<feature type="transmembrane region" description="Helical" evidence="1">
    <location>
        <begin position="74"/>
        <end position="94"/>
    </location>
</feature>
<feature type="transmembrane region" description="Helical" evidence="1">
    <location>
        <begin position="160"/>
        <end position="179"/>
    </location>
</feature>
<organism evidence="2 3">
    <name type="scientific">Kineosporia corallincola</name>
    <dbReference type="NCBI Taxonomy" id="2835133"/>
    <lineage>
        <taxon>Bacteria</taxon>
        <taxon>Bacillati</taxon>
        <taxon>Actinomycetota</taxon>
        <taxon>Actinomycetes</taxon>
        <taxon>Kineosporiales</taxon>
        <taxon>Kineosporiaceae</taxon>
        <taxon>Kineosporia</taxon>
    </lineage>
</organism>
<feature type="transmembrane region" description="Helical" evidence="1">
    <location>
        <begin position="132"/>
        <end position="154"/>
    </location>
</feature>